<dbReference type="InterPro" id="IPR005031">
    <property type="entry name" value="COQ10_START"/>
</dbReference>
<reference evidence="3 4" key="1">
    <citation type="submission" date="2019-09" db="EMBL/GenBank/DDBJ databases">
        <title>Arthrobacter zafarii sp. nov., a moderately thermotolerant and halotolerant actinobacterium isolated from Cholistan desert soil of Pakistan.</title>
        <authorList>
            <person name="Amin A."/>
            <person name="Ahmed I."/>
            <person name="Khalid N."/>
            <person name="Schumann P."/>
            <person name="Busse H.J."/>
            <person name="Khan I.U."/>
            <person name="Li S."/>
            <person name="Li W.J."/>
        </authorList>
    </citation>
    <scope>NUCLEOTIDE SEQUENCE [LARGE SCALE GENOMIC DNA]</scope>
    <source>
        <strain evidence="3 4">NCCP-1664</strain>
    </source>
</reference>
<dbReference type="CDD" id="cd07817">
    <property type="entry name" value="SRPBCC_8"/>
    <property type="match status" value="1"/>
</dbReference>
<evidence type="ECO:0000313" key="3">
    <source>
        <dbReference type="EMBL" id="GER23821.1"/>
    </source>
</evidence>
<dbReference type="SUPFAM" id="SSF55961">
    <property type="entry name" value="Bet v1-like"/>
    <property type="match status" value="1"/>
</dbReference>
<feature type="region of interest" description="Disordered" evidence="1">
    <location>
        <begin position="1"/>
        <end position="29"/>
    </location>
</feature>
<proteinExistence type="predicted"/>
<evidence type="ECO:0000256" key="1">
    <source>
        <dbReference type="SAM" id="MobiDB-lite"/>
    </source>
</evidence>
<sequence length="197" mass="22044">MENGFATPGRGRPTGRRSPGPRAGKPMNTVEETIDVAVPVHTAYNQWTQFESFPRFMALVKDVEQLRPNLLRWVVGRGPLRHEFDVEIVEQVPDSHVAWRSLDRRFMHQGKVLFRAAAPERTTVVARLDVSPAGMGLLAHLPGLAPRVVHAELVHFKEFIESVGQEGGSWRGTIRNGHVYPVGPEPARSRVPRWPVG</sequence>
<evidence type="ECO:0000259" key="2">
    <source>
        <dbReference type="Pfam" id="PF03364"/>
    </source>
</evidence>
<name>A0A5A7NV42_9MICC</name>
<dbReference type="Gene3D" id="3.30.530.20">
    <property type="match status" value="1"/>
</dbReference>
<dbReference type="Pfam" id="PF03364">
    <property type="entry name" value="Polyketide_cyc"/>
    <property type="match status" value="1"/>
</dbReference>
<protein>
    <submittedName>
        <fullName evidence="3">Cyclase</fullName>
    </submittedName>
</protein>
<dbReference type="PANTHER" id="PTHR33824">
    <property type="entry name" value="POLYKETIDE CYCLASE/DEHYDRASE AND LIPID TRANSPORT SUPERFAMILY PROTEIN"/>
    <property type="match status" value="1"/>
</dbReference>
<dbReference type="InterPro" id="IPR023393">
    <property type="entry name" value="START-like_dom_sf"/>
</dbReference>
<organism evidence="3 4">
    <name type="scientific">Zafaria cholistanensis</name>
    <dbReference type="NCBI Taxonomy" id="1682741"/>
    <lineage>
        <taxon>Bacteria</taxon>
        <taxon>Bacillati</taxon>
        <taxon>Actinomycetota</taxon>
        <taxon>Actinomycetes</taxon>
        <taxon>Micrococcales</taxon>
        <taxon>Micrococcaceae</taxon>
        <taxon>Zafaria</taxon>
    </lineage>
</organism>
<dbReference type="InterPro" id="IPR047137">
    <property type="entry name" value="ORF3"/>
</dbReference>
<feature type="domain" description="Coenzyme Q-binding protein COQ10 START" evidence="2">
    <location>
        <begin position="36"/>
        <end position="156"/>
    </location>
</feature>
<accession>A0A5A7NV42</accession>
<gene>
    <name evidence="3" type="ORF">NCCP1664_23160</name>
</gene>
<comment type="caution">
    <text evidence="3">The sequence shown here is derived from an EMBL/GenBank/DDBJ whole genome shotgun (WGS) entry which is preliminary data.</text>
</comment>
<dbReference type="PANTHER" id="PTHR33824:SF7">
    <property type="entry name" value="POLYKETIDE CYCLASE_DEHYDRASE AND LIPID TRANSPORT SUPERFAMILY PROTEIN"/>
    <property type="match status" value="1"/>
</dbReference>
<dbReference type="EMBL" id="BKDJ01000012">
    <property type="protein sequence ID" value="GER23821.1"/>
    <property type="molecule type" value="Genomic_DNA"/>
</dbReference>
<keyword evidence="4" id="KW-1185">Reference proteome</keyword>
<evidence type="ECO:0000313" key="4">
    <source>
        <dbReference type="Proteomes" id="UP000325307"/>
    </source>
</evidence>
<dbReference type="Proteomes" id="UP000325307">
    <property type="component" value="Unassembled WGS sequence"/>
</dbReference>
<feature type="compositionally biased region" description="Low complexity" evidence="1">
    <location>
        <begin position="1"/>
        <end position="24"/>
    </location>
</feature>
<dbReference type="AlphaFoldDB" id="A0A5A7NV42"/>